<name>A0A834JIV4_VESPE</name>
<feature type="region of interest" description="Disordered" evidence="1">
    <location>
        <begin position="40"/>
        <end position="86"/>
    </location>
</feature>
<comment type="caution">
    <text evidence="2">The sequence shown here is derived from an EMBL/GenBank/DDBJ whole genome shotgun (WGS) entry which is preliminary data.</text>
</comment>
<proteinExistence type="predicted"/>
<protein>
    <submittedName>
        <fullName evidence="2">Uncharacterized protein</fullName>
    </submittedName>
</protein>
<evidence type="ECO:0000313" key="2">
    <source>
        <dbReference type="EMBL" id="KAF7389548.1"/>
    </source>
</evidence>
<dbReference type="EMBL" id="JACSDY010000024">
    <property type="protein sequence ID" value="KAF7389548.1"/>
    <property type="molecule type" value="Genomic_DNA"/>
</dbReference>
<dbReference type="AlphaFoldDB" id="A0A834JIV4"/>
<sequence length="86" mass="9714">MPADDDGSYAGHFEKRAVVEMKVDYREENIRDNEQTTLVSIDDSPMKERTKGQSPVVTRTHPFVQSDPIRTGPVRSGLSVRQSPLR</sequence>
<accession>A0A834JIV4</accession>
<reference evidence="2" key="1">
    <citation type="journal article" date="2020" name="G3 (Bethesda)">
        <title>High-Quality Assemblies for Three Invasive Social Wasps from the &lt;i&gt;Vespula&lt;/i&gt; Genus.</title>
        <authorList>
            <person name="Harrop T.W.R."/>
            <person name="Guhlin J."/>
            <person name="McLaughlin G.M."/>
            <person name="Permina E."/>
            <person name="Stockwell P."/>
            <person name="Gilligan J."/>
            <person name="Le Lec M.F."/>
            <person name="Gruber M.A.M."/>
            <person name="Quinn O."/>
            <person name="Lovegrove M."/>
            <person name="Duncan E.J."/>
            <person name="Remnant E.J."/>
            <person name="Van Eeckhoven J."/>
            <person name="Graham B."/>
            <person name="Knapp R.A."/>
            <person name="Langford K.W."/>
            <person name="Kronenberg Z."/>
            <person name="Press M.O."/>
            <person name="Eacker S.M."/>
            <person name="Wilson-Rankin E.E."/>
            <person name="Purcell J."/>
            <person name="Lester P.J."/>
            <person name="Dearden P.K."/>
        </authorList>
    </citation>
    <scope>NUCLEOTIDE SEQUENCE</scope>
    <source>
        <strain evidence="2">Volc-1</strain>
    </source>
</reference>
<evidence type="ECO:0000313" key="3">
    <source>
        <dbReference type="Proteomes" id="UP000600918"/>
    </source>
</evidence>
<dbReference type="Proteomes" id="UP000600918">
    <property type="component" value="Unassembled WGS sequence"/>
</dbReference>
<gene>
    <name evidence="2" type="ORF">H0235_018032</name>
</gene>
<keyword evidence="3" id="KW-1185">Reference proteome</keyword>
<evidence type="ECO:0000256" key="1">
    <source>
        <dbReference type="SAM" id="MobiDB-lite"/>
    </source>
</evidence>
<organism evidence="2 3">
    <name type="scientific">Vespula pensylvanica</name>
    <name type="common">Western yellow jacket</name>
    <name type="synonym">Wasp</name>
    <dbReference type="NCBI Taxonomy" id="30213"/>
    <lineage>
        <taxon>Eukaryota</taxon>
        <taxon>Metazoa</taxon>
        <taxon>Ecdysozoa</taxon>
        <taxon>Arthropoda</taxon>
        <taxon>Hexapoda</taxon>
        <taxon>Insecta</taxon>
        <taxon>Pterygota</taxon>
        <taxon>Neoptera</taxon>
        <taxon>Endopterygota</taxon>
        <taxon>Hymenoptera</taxon>
        <taxon>Apocrita</taxon>
        <taxon>Aculeata</taxon>
        <taxon>Vespoidea</taxon>
        <taxon>Vespidae</taxon>
        <taxon>Vespinae</taxon>
        <taxon>Vespula</taxon>
    </lineage>
</organism>